<protein>
    <submittedName>
        <fullName evidence="5">Uncharacterized protein</fullName>
    </submittedName>
</protein>
<feature type="compositionally biased region" description="Low complexity" evidence="4">
    <location>
        <begin position="260"/>
        <end position="302"/>
    </location>
</feature>
<evidence type="ECO:0000256" key="3">
    <source>
        <dbReference type="ARBA" id="ARBA00022553"/>
    </source>
</evidence>
<reference evidence="5" key="1">
    <citation type="journal article" date="2023" name="Science">
        <title>Genome structures resolve the early diversification of teleost fishes.</title>
        <authorList>
            <person name="Parey E."/>
            <person name="Louis A."/>
            <person name="Montfort J."/>
            <person name="Bouchez O."/>
            <person name="Roques C."/>
            <person name="Iampietro C."/>
            <person name="Lluch J."/>
            <person name="Castinel A."/>
            <person name="Donnadieu C."/>
            <person name="Desvignes T."/>
            <person name="Floi Bucao C."/>
            <person name="Jouanno E."/>
            <person name="Wen M."/>
            <person name="Mejri S."/>
            <person name="Dirks R."/>
            <person name="Jansen H."/>
            <person name="Henkel C."/>
            <person name="Chen W.J."/>
            <person name="Zahm M."/>
            <person name="Cabau C."/>
            <person name="Klopp C."/>
            <person name="Thompson A.W."/>
            <person name="Robinson-Rechavi M."/>
            <person name="Braasch I."/>
            <person name="Lecointre G."/>
            <person name="Bobe J."/>
            <person name="Postlethwait J.H."/>
            <person name="Berthelot C."/>
            <person name="Roest Crollius H."/>
            <person name="Guiguen Y."/>
        </authorList>
    </citation>
    <scope>NUCLEOTIDE SEQUENCE</scope>
    <source>
        <strain evidence="5">WJC10195</strain>
    </source>
</reference>
<dbReference type="InterPro" id="IPR022166">
    <property type="entry name" value="UBAP2/Lig"/>
</dbReference>
<feature type="compositionally biased region" description="Polar residues" evidence="4">
    <location>
        <begin position="351"/>
        <end position="360"/>
    </location>
</feature>
<feature type="compositionally biased region" description="Polar residues" evidence="4">
    <location>
        <begin position="1"/>
        <end position="12"/>
    </location>
</feature>
<proteinExistence type="predicted"/>
<keyword evidence="6" id="KW-1185">Reference proteome</keyword>
<name>A0A9Q1GBZ4_SYNKA</name>
<feature type="compositionally biased region" description="Pro residues" evidence="4">
    <location>
        <begin position="128"/>
        <end position="149"/>
    </location>
</feature>
<keyword evidence="2" id="KW-0963">Cytoplasm</keyword>
<organism evidence="5 6">
    <name type="scientific">Synaphobranchus kaupii</name>
    <name type="common">Kaup's arrowtooth eel</name>
    <dbReference type="NCBI Taxonomy" id="118154"/>
    <lineage>
        <taxon>Eukaryota</taxon>
        <taxon>Metazoa</taxon>
        <taxon>Chordata</taxon>
        <taxon>Craniata</taxon>
        <taxon>Vertebrata</taxon>
        <taxon>Euteleostomi</taxon>
        <taxon>Actinopterygii</taxon>
        <taxon>Neopterygii</taxon>
        <taxon>Teleostei</taxon>
        <taxon>Anguilliformes</taxon>
        <taxon>Synaphobranchidae</taxon>
        <taxon>Synaphobranchus</taxon>
    </lineage>
</organism>
<dbReference type="EMBL" id="JAINUF010000001">
    <property type="protein sequence ID" value="KAJ8380748.1"/>
    <property type="molecule type" value="Genomic_DNA"/>
</dbReference>
<dbReference type="AlphaFoldDB" id="A0A9Q1GBZ4"/>
<dbReference type="Proteomes" id="UP001152622">
    <property type="component" value="Chromosome 1"/>
</dbReference>
<feature type="region of interest" description="Disordered" evidence="4">
    <location>
        <begin position="110"/>
        <end position="360"/>
    </location>
</feature>
<comment type="subcellular location">
    <subcellularLocation>
        <location evidence="1">Cytoplasm</location>
    </subcellularLocation>
</comment>
<dbReference type="OrthoDB" id="5918007at2759"/>
<feature type="compositionally biased region" description="Polar residues" evidence="4">
    <location>
        <begin position="169"/>
        <end position="188"/>
    </location>
</feature>
<accession>A0A9Q1GBZ4</accession>
<evidence type="ECO:0000256" key="2">
    <source>
        <dbReference type="ARBA" id="ARBA00022490"/>
    </source>
</evidence>
<keyword evidence="3" id="KW-0597">Phosphoprotein</keyword>
<feature type="region of interest" description="Disordered" evidence="4">
    <location>
        <begin position="1"/>
        <end position="69"/>
    </location>
</feature>
<evidence type="ECO:0000313" key="6">
    <source>
        <dbReference type="Proteomes" id="UP001152622"/>
    </source>
</evidence>
<evidence type="ECO:0000256" key="4">
    <source>
        <dbReference type="SAM" id="MobiDB-lite"/>
    </source>
</evidence>
<feature type="compositionally biased region" description="Polar residues" evidence="4">
    <location>
        <begin position="237"/>
        <end position="257"/>
    </location>
</feature>
<feature type="compositionally biased region" description="Low complexity" evidence="4">
    <location>
        <begin position="110"/>
        <end position="126"/>
    </location>
</feature>
<dbReference type="GO" id="GO:0005737">
    <property type="term" value="C:cytoplasm"/>
    <property type="evidence" value="ECO:0007669"/>
    <property type="project" value="UniProtKB-SubCell"/>
</dbReference>
<dbReference type="Pfam" id="PF12478">
    <property type="entry name" value="UBAP2-Lig"/>
    <property type="match status" value="1"/>
</dbReference>
<dbReference type="PANTHER" id="PTHR16308:SF19">
    <property type="entry name" value="UBIQUITIN-ASSOCIATED PROTEIN 2"/>
    <property type="match status" value="1"/>
</dbReference>
<sequence>MASTRKTISRQVLGSGFGSLGGSKPAPQKSGSPVLDQRKGSGLGPRPAAQQPIAGGSSAPGGVPPPAPAVTAVSAAAVSTATWDVKPPVQTTTTLSSQFIRDFKTQPEPSLVLSQLAQRQQSALSQPGPLPQARPTSPPTRPTPSPPNLEPFSKPRDPSPSRDGPSPGAKTTTATDPQSSGSSQQRQMKTQKRRIPPTSKIPSSAVEMPGSADVSGLNVQFGALDFGSEPALPDFSQPESCSTREPTPAAQTPNSLYSKPLSEPLGGSLSLPLSSLPSSLAPPSSATPPAASSSSSSSSGSGVDTAAPLAPSHPVLSEPGELLRSGHEWVQRRQDSSNTRNYISLLHSKARVSSSRQQQQ</sequence>
<dbReference type="InterPro" id="IPR051833">
    <property type="entry name" value="TC-DDR_regulator"/>
</dbReference>
<evidence type="ECO:0000313" key="5">
    <source>
        <dbReference type="EMBL" id="KAJ8380748.1"/>
    </source>
</evidence>
<comment type="caution">
    <text evidence="5">The sequence shown here is derived from an EMBL/GenBank/DDBJ whole genome shotgun (WGS) entry which is preliminary data.</text>
</comment>
<dbReference type="GO" id="GO:0005634">
    <property type="term" value="C:nucleus"/>
    <property type="evidence" value="ECO:0007669"/>
    <property type="project" value="TreeGrafter"/>
</dbReference>
<feature type="compositionally biased region" description="Basic and acidic residues" evidence="4">
    <location>
        <begin position="324"/>
        <end position="335"/>
    </location>
</feature>
<gene>
    <name evidence="5" type="ORF">SKAU_G00015260</name>
</gene>
<evidence type="ECO:0000256" key="1">
    <source>
        <dbReference type="ARBA" id="ARBA00004496"/>
    </source>
</evidence>
<dbReference type="PANTHER" id="PTHR16308">
    <property type="entry name" value="UBIQUITIN ASSOCIATED PROTEIN 2-LIKE/LINGERER"/>
    <property type="match status" value="1"/>
</dbReference>